<dbReference type="RefSeq" id="XP_070881189.1">
    <property type="nucleotide sequence ID" value="XM_071027145.1"/>
</dbReference>
<name>A0ABR4LCG1_9EURO</name>
<feature type="compositionally biased region" description="Polar residues" evidence="1">
    <location>
        <begin position="45"/>
        <end position="56"/>
    </location>
</feature>
<feature type="compositionally biased region" description="Basic residues" evidence="1">
    <location>
        <begin position="57"/>
        <end position="66"/>
    </location>
</feature>
<organism evidence="2 3">
    <name type="scientific">Aspergillus lucknowensis</name>
    <dbReference type="NCBI Taxonomy" id="176173"/>
    <lineage>
        <taxon>Eukaryota</taxon>
        <taxon>Fungi</taxon>
        <taxon>Dikarya</taxon>
        <taxon>Ascomycota</taxon>
        <taxon>Pezizomycotina</taxon>
        <taxon>Eurotiomycetes</taxon>
        <taxon>Eurotiomycetidae</taxon>
        <taxon>Eurotiales</taxon>
        <taxon>Aspergillaceae</taxon>
        <taxon>Aspergillus</taxon>
        <taxon>Aspergillus subgen. Nidulantes</taxon>
    </lineage>
</organism>
<keyword evidence="3" id="KW-1185">Reference proteome</keyword>
<evidence type="ECO:0000313" key="3">
    <source>
        <dbReference type="Proteomes" id="UP001610432"/>
    </source>
</evidence>
<accession>A0ABR4LCG1</accession>
<reference evidence="2 3" key="1">
    <citation type="submission" date="2024-07" db="EMBL/GenBank/DDBJ databases">
        <title>Section-level genome sequencing and comparative genomics of Aspergillus sections Usti and Cavernicolus.</title>
        <authorList>
            <consortium name="Lawrence Berkeley National Laboratory"/>
            <person name="Nybo J.L."/>
            <person name="Vesth T.C."/>
            <person name="Theobald S."/>
            <person name="Frisvad J.C."/>
            <person name="Larsen T.O."/>
            <person name="Kjaerboelling I."/>
            <person name="Rothschild-Mancinelli K."/>
            <person name="Lyhne E.K."/>
            <person name="Kogle M.E."/>
            <person name="Barry K."/>
            <person name="Clum A."/>
            <person name="Na H."/>
            <person name="Ledsgaard L."/>
            <person name="Lin J."/>
            <person name="Lipzen A."/>
            <person name="Kuo A."/>
            <person name="Riley R."/>
            <person name="Mondo S."/>
            <person name="Labutti K."/>
            <person name="Haridas S."/>
            <person name="Pangalinan J."/>
            <person name="Salamov A.A."/>
            <person name="Simmons B.A."/>
            <person name="Magnuson J.K."/>
            <person name="Chen J."/>
            <person name="Drula E."/>
            <person name="Henrissat B."/>
            <person name="Wiebenga A."/>
            <person name="Lubbers R.J."/>
            <person name="Gomes A.C."/>
            <person name="Macurrencykelacurrency M.R."/>
            <person name="Stajich J."/>
            <person name="Grigoriev I.V."/>
            <person name="Mortensen U.H."/>
            <person name="De Vries R.P."/>
            <person name="Baker S.E."/>
            <person name="Andersen M.R."/>
        </authorList>
    </citation>
    <scope>NUCLEOTIDE SEQUENCE [LARGE SCALE GENOMIC DNA]</scope>
    <source>
        <strain evidence="2 3">CBS 449.75</strain>
    </source>
</reference>
<dbReference type="EMBL" id="JBFXLQ010000071">
    <property type="protein sequence ID" value="KAL2862210.1"/>
    <property type="molecule type" value="Genomic_DNA"/>
</dbReference>
<comment type="caution">
    <text evidence="2">The sequence shown here is derived from an EMBL/GenBank/DDBJ whole genome shotgun (WGS) entry which is preliminary data.</text>
</comment>
<sequence>MLNVPANITPPPPTSLFNATSTVCRKIASSKNRCAIAFSAKPSMSTFDTPLASSRGSPKHAHPLHF</sequence>
<feature type="region of interest" description="Disordered" evidence="1">
    <location>
        <begin position="45"/>
        <end position="66"/>
    </location>
</feature>
<evidence type="ECO:0000256" key="1">
    <source>
        <dbReference type="SAM" id="MobiDB-lite"/>
    </source>
</evidence>
<proteinExistence type="predicted"/>
<dbReference type="Proteomes" id="UP001610432">
    <property type="component" value="Unassembled WGS sequence"/>
</dbReference>
<dbReference type="GeneID" id="98142217"/>
<evidence type="ECO:0000313" key="2">
    <source>
        <dbReference type="EMBL" id="KAL2862210.1"/>
    </source>
</evidence>
<gene>
    <name evidence="2" type="ORF">BJX67DRAFT_310460</name>
</gene>
<protein>
    <submittedName>
        <fullName evidence="2">Uncharacterized protein</fullName>
    </submittedName>
</protein>